<evidence type="ECO:0000256" key="1">
    <source>
        <dbReference type="ARBA" id="ARBA00023125"/>
    </source>
</evidence>
<evidence type="ECO:0000313" key="4">
    <source>
        <dbReference type="EMBL" id="PPK44398.1"/>
    </source>
</evidence>
<evidence type="ECO:0000256" key="2">
    <source>
        <dbReference type="PROSITE-ProRule" id="PRU00335"/>
    </source>
</evidence>
<dbReference type="InterPro" id="IPR001647">
    <property type="entry name" value="HTH_TetR"/>
</dbReference>
<dbReference type="OrthoDB" id="9780824at2"/>
<dbReference type="RefSeq" id="WP_051652366.1">
    <property type="nucleotide sequence ID" value="NZ_PTIS01000023.1"/>
</dbReference>
<dbReference type="PRINTS" id="PR00455">
    <property type="entry name" value="HTHTETR"/>
</dbReference>
<dbReference type="GO" id="GO:0003677">
    <property type="term" value="F:DNA binding"/>
    <property type="evidence" value="ECO:0007669"/>
    <property type="project" value="UniProtKB-UniRule"/>
</dbReference>
<keyword evidence="1 2" id="KW-0238">DNA-binding</keyword>
<dbReference type="PANTHER" id="PTHR43479:SF11">
    <property type="entry name" value="ACREF_ENVCD OPERON REPRESSOR-RELATED"/>
    <property type="match status" value="1"/>
</dbReference>
<protein>
    <submittedName>
        <fullName evidence="4">TetR family transcriptional regulator</fullName>
    </submittedName>
</protein>
<dbReference type="GeneID" id="75091726"/>
<comment type="caution">
    <text evidence="4">The sequence shown here is derived from an EMBL/GenBank/DDBJ whole genome shotgun (WGS) entry which is preliminary data.</text>
</comment>
<proteinExistence type="predicted"/>
<gene>
    <name evidence="4" type="ORF">BD821_1238</name>
</gene>
<reference evidence="4 5" key="1">
    <citation type="submission" date="2018-02" db="EMBL/GenBank/DDBJ databases">
        <title>Genomic Encyclopedia of Archaeal and Bacterial Type Strains, Phase II (KMG-II): from individual species to whole genera.</title>
        <authorList>
            <person name="Goeker M."/>
        </authorList>
    </citation>
    <scope>NUCLEOTIDE SEQUENCE [LARGE SCALE GENOMIC DNA]</scope>
    <source>
        <strain evidence="4 5">DSM 15099</strain>
    </source>
</reference>
<accession>A0A2S6FUJ2</accession>
<dbReference type="Pfam" id="PF00440">
    <property type="entry name" value="TetR_N"/>
    <property type="match status" value="1"/>
</dbReference>
<evidence type="ECO:0000313" key="5">
    <source>
        <dbReference type="Proteomes" id="UP000239863"/>
    </source>
</evidence>
<dbReference type="PANTHER" id="PTHR43479">
    <property type="entry name" value="ACREF/ENVCD OPERON REPRESSOR-RELATED"/>
    <property type="match status" value="1"/>
</dbReference>
<name>A0A2S6FUJ2_9CLOT</name>
<dbReference type="AlphaFoldDB" id="A0A2S6FUJ2"/>
<dbReference type="InterPro" id="IPR009057">
    <property type="entry name" value="Homeodomain-like_sf"/>
</dbReference>
<dbReference type="Proteomes" id="UP000239863">
    <property type="component" value="Unassembled WGS sequence"/>
</dbReference>
<organism evidence="4 5">
    <name type="scientific">Clostridium algidicarnis DSM 15099</name>
    <dbReference type="NCBI Taxonomy" id="1121295"/>
    <lineage>
        <taxon>Bacteria</taxon>
        <taxon>Bacillati</taxon>
        <taxon>Bacillota</taxon>
        <taxon>Clostridia</taxon>
        <taxon>Eubacteriales</taxon>
        <taxon>Clostridiaceae</taxon>
        <taxon>Clostridium</taxon>
    </lineage>
</organism>
<dbReference type="PROSITE" id="PS50977">
    <property type="entry name" value="HTH_TETR_2"/>
    <property type="match status" value="1"/>
</dbReference>
<feature type="domain" description="HTH tetR-type" evidence="3">
    <location>
        <begin position="4"/>
        <end position="64"/>
    </location>
</feature>
<dbReference type="STRING" id="37659.GCA_000703125_00367"/>
<sequence>MNKEDRRKQILDAAMTVFTEKGFNGSTTLEIAKAANIAEVTLFRYFSSKQEIFLEGIKPILFSTLEETINASKELNAEEKLEYILYERISLISNNYKTVKLILTEAPLLEELGSENFMSKILQILESMLTQIGVSINDKGFILRILMGSILSFLYMPEMDEENIKNYVSKVVSIILKETNK</sequence>
<dbReference type="InterPro" id="IPR050624">
    <property type="entry name" value="HTH-type_Tx_Regulator"/>
</dbReference>
<dbReference type="Gene3D" id="1.10.357.10">
    <property type="entry name" value="Tetracycline Repressor, domain 2"/>
    <property type="match status" value="1"/>
</dbReference>
<feature type="DNA-binding region" description="H-T-H motif" evidence="2">
    <location>
        <begin position="27"/>
        <end position="46"/>
    </location>
</feature>
<dbReference type="EMBL" id="PTIS01000023">
    <property type="protein sequence ID" value="PPK44398.1"/>
    <property type="molecule type" value="Genomic_DNA"/>
</dbReference>
<evidence type="ECO:0000259" key="3">
    <source>
        <dbReference type="PROSITE" id="PS50977"/>
    </source>
</evidence>
<dbReference type="SUPFAM" id="SSF46689">
    <property type="entry name" value="Homeodomain-like"/>
    <property type="match status" value="1"/>
</dbReference>